<reference evidence="2 3" key="1">
    <citation type="submission" date="2021-02" db="EMBL/GenBank/DDBJ databases">
        <authorList>
            <person name="Vanwijnsberghe S."/>
        </authorList>
    </citation>
    <scope>NUCLEOTIDE SEQUENCE [LARGE SCALE GENOMIC DNA]</scope>
    <source>
        <strain evidence="2 3">LMG 31837</strain>
    </source>
</reference>
<feature type="transmembrane region" description="Helical" evidence="1">
    <location>
        <begin position="6"/>
        <end position="26"/>
    </location>
</feature>
<keyword evidence="1" id="KW-0472">Membrane</keyword>
<accession>A0ABM8SY53</accession>
<dbReference type="Proteomes" id="UP000672526">
    <property type="component" value="Unassembled WGS sequence"/>
</dbReference>
<dbReference type="RefSeq" id="WP_211617528.1">
    <property type="nucleotide sequence ID" value="NZ_CAJNBK010000056.1"/>
</dbReference>
<keyword evidence="1" id="KW-0812">Transmembrane</keyword>
<protein>
    <submittedName>
        <fullName evidence="2">Uncharacterized protein</fullName>
    </submittedName>
</protein>
<evidence type="ECO:0000313" key="3">
    <source>
        <dbReference type="Proteomes" id="UP000672526"/>
    </source>
</evidence>
<keyword evidence="1" id="KW-1133">Transmembrane helix</keyword>
<dbReference type="EMBL" id="CAJNBK010000056">
    <property type="protein sequence ID" value="CAE6841642.1"/>
    <property type="molecule type" value="Genomic_DNA"/>
</dbReference>
<sequence length="52" mass="6022">MSEAVATVVGSFVLVTATAFVAAHYHREQIRRKLLRRLDFHRDGWDWGSARH</sequence>
<organism evidence="2 3">
    <name type="scientific">Paraburkholderia haematera</name>
    <dbReference type="NCBI Taxonomy" id="2793077"/>
    <lineage>
        <taxon>Bacteria</taxon>
        <taxon>Pseudomonadati</taxon>
        <taxon>Pseudomonadota</taxon>
        <taxon>Betaproteobacteria</taxon>
        <taxon>Burkholderiales</taxon>
        <taxon>Burkholderiaceae</taxon>
        <taxon>Paraburkholderia</taxon>
    </lineage>
</organism>
<evidence type="ECO:0000256" key="1">
    <source>
        <dbReference type="SAM" id="Phobius"/>
    </source>
</evidence>
<evidence type="ECO:0000313" key="2">
    <source>
        <dbReference type="EMBL" id="CAE6841642.1"/>
    </source>
</evidence>
<gene>
    <name evidence="2" type="ORF">R69888_06996</name>
</gene>
<proteinExistence type="predicted"/>
<name>A0ABM8SY53_9BURK</name>
<comment type="caution">
    <text evidence="2">The sequence shown here is derived from an EMBL/GenBank/DDBJ whole genome shotgun (WGS) entry which is preliminary data.</text>
</comment>
<keyword evidence="3" id="KW-1185">Reference proteome</keyword>